<dbReference type="RefSeq" id="WP_266248032.1">
    <property type="nucleotide sequence ID" value="NZ_CP112866.1"/>
</dbReference>
<protein>
    <submittedName>
        <fullName evidence="4">Response regulator</fullName>
    </submittedName>
</protein>
<feature type="modified residue" description="4-aspartylphosphate" evidence="2">
    <location>
        <position position="74"/>
    </location>
</feature>
<name>A0ABY6QCT9_9PSED</name>
<keyword evidence="5" id="KW-1185">Reference proteome</keyword>
<dbReference type="Proteomes" id="UP001164116">
    <property type="component" value="Chromosome"/>
</dbReference>
<evidence type="ECO:0000256" key="1">
    <source>
        <dbReference type="ARBA" id="ARBA00022553"/>
    </source>
</evidence>
<dbReference type="SMART" id="SM00448">
    <property type="entry name" value="REC"/>
    <property type="match status" value="1"/>
</dbReference>
<dbReference type="PANTHER" id="PTHR45339:SF5">
    <property type="entry name" value="HISTIDINE KINASE"/>
    <property type="match status" value="1"/>
</dbReference>
<gene>
    <name evidence="4" type="ORF">OSC50_19250</name>
</gene>
<evidence type="ECO:0000256" key="2">
    <source>
        <dbReference type="PROSITE-ProRule" id="PRU00169"/>
    </source>
</evidence>
<dbReference type="InterPro" id="IPR036641">
    <property type="entry name" value="HPT_dom_sf"/>
</dbReference>
<dbReference type="InterPro" id="IPR001789">
    <property type="entry name" value="Sig_transdc_resp-reg_receiver"/>
</dbReference>
<dbReference type="PANTHER" id="PTHR45339">
    <property type="entry name" value="HYBRID SIGNAL TRANSDUCTION HISTIDINE KINASE J"/>
    <property type="match status" value="1"/>
</dbReference>
<evidence type="ECO:0000313" key="4">
    <source>
        <dbReference type="EMBL" id="UZW17510.1"/>
    </source>
</evidence>
<feature type="domain" description="Response regulatory" evidence="3">
    <location>
        <begin position="25"/>
        <end position="144"/>
    </location>
</feature>
<dbReference type="InterPro" id="IPR011006">
    <property type="entry name" value="CheY-like_superfamily"/>
</dbReference>
<evidence type="ECO:0000313" key="5">
    <source>
        <dbReference type="Proteomes" id="UP001164116"/>
    </source>
</evidence>
<dbReference type="EMBL" id="CP112866">
    <property type="protein sequence ID" value="UZW17510.1"/>
    <property type="molecule type" value="Genomic_DNA"/>
</dbReference>
<evidence type="ECO:0000259" key="3">
    <source>
        <dbReference type="PROSITE" id="PS50110"/>
    </source>
</evidence>
<accession>A0ABY6QCT9</accession>
<dbReference type="Pfam" id="PF00072">
    <property type="entry name" value="Response_reg"/>
    <property type="match status" value="1"/>
</dbReference>
<dbReference type="SUPFAM" id="SSF52172">
    <property type="entry name" value="CheY-like"/>
    <property type="match status" value="1"/>
</dbReference>
<dbReference type="CDD" id="cd17546">
    <property type="entry name" value="REC_hyHK_CKI1_RcsC-like"/>
    <property type="match status" value="1"/>
</dbReference>
<dbReference type="SUPFAM" id="SSF47226">
    <property type="entry name" value="Histidine-containing phosphotransfer domain, HPT domain"/>
    <property type="match status" value="1"/>
</dbReference>
<proteinExistence type="predicted"/>
<dbReference type="PROSITE" id="PS50110">
    <property type="entry name" value="RESPONSE_REGULATORY"/>
    <property type="match status" value="1"/>
</dbReference>
<organism evidence="4 5">
    <name type="scientific">Pseudomonas quebecensis</name>
    <dbReference type="NCBI Taxonomy" id="2995174"/>
    <lineage>
        <taxon>Bacteria</taxon>
        <taxon>Pseudomonadati</taxon>
        <taxon>Pseudomonadota</taxon>
        <taxon>Gammaproteobacteria</taxon>
        <taxon>Pseudomonadales</taxon>
        <taxon>Pseudomonadaceae</taxon>
        <taxon>Pseudomonas</taxon>
    </lineage>
</organism>
<dbReference type="Gene3D" id="3.40.50.2300">
    <property type="match status" value="1"/>
</dbReference>
<sequence>MLSSDVASRELQRLASPPAHWRHLRVLVAEDHSTYRAMMGWFLHKLGLTHTLVADGRSALVAVARKRFDLVISDCQMPVMDGYAMARAIRRHEQALGHGRVPIIALTGNMLHDDPQRCRDAGMDAWLLKPLTLAQLHELLSRWLPGPIHVQRPGAPATRASTWPTRADLIQMFGSGQVVDQMLAGLLVEARADCSALAHARMILDAALTEQCLHRLVGSLAFLGGTELEARGIALIHEIRTQGMLLSCVHLDVFMRDLTAYLTYLSVL</sequence>
<reference evidence="4" key="1">
    <citation type="submission" date="2022-11" db="EMBL/GenBank/DDBJ databases">
        <title>Taxonomic description of a new Pseudomonas species.</title>
        <authorList>
            <person name="Tambong J.T."/>
        </authorList>
    </citation>
    <scope>NUCLEOTIDE SEQUENCE</scope>
    <source>
        <strain evidence="4">S1Bt42</strain>
    </source>
</reference>
<keyword evidence="1 2" id="KW-0597">Phosphoprotein</keyword>